<keyword evidence="8" id="KW-1185">Reference proteome</keyword>
<dbReference type="RefSeq" id="XP_031564527.1">
    <property type="nucleotide sequence ID" value="XM_031708667.1"/>
</dbReference>
<keyword evidence="3" id="KW-0949">S-adenosyl-L-methionine</keyword>
<evidence type="ECO:0000256" key="2">
    <source>
        <dbReference type="ARBA" id="ARBA00022679"/>
    </source>
</evidence>
<name>A0A6P8IDS0_ACTTE</name>
<keyword evidence="4" id="KW-0819">tRNA processing</keyword>
<comment type="catalytic activity">
    <reaction evidence="6">
        <text>a uridine in tRNA + S-adenosyl-L-methionine = a 3-[(3S)-3-amino-3-carboxypropyl]uridine in tRNA + S-methyl-5'-thioadenosine + H(+)</text>
        <dbReference type="Rhea" id="RHEA:62432"/>
        <dbReference type="Rhea" id="RHEA-COMP:13339"/>
        <dbReference type="Rhea" id="RHEA-COMP:16092"/>
        <dbReference type="ChEBI" id="CHEBI:15378"/>
        <dbReference type="ChEBI" id="CHEBI:17509"/>
        <dbReference type="ChEBI" id="CHEBI:59789"/>
        <dbReference type="ChEBI" id="CHEBI:65315"/>
        <dbReference type="ChEBI" id="CHEBI:82930"/>
        <dbReference type="EC" id="2.5.1.25"/>
    </reaction>
</comment>
<reference evidence="9" key="1">
    <citation type="submission" date="2025-08" db="UniProtKB">
        <authorList>
            <consortium name="RefSeq"/>
        </authorList>
    </citation>
    <scope>IDENTIFICATION</scope>
    <source>
        <tissue evidence="9">Tentacle</tissue>
    </source>
</reference>
<dbReference type="InParanoid" id="A0A6P8IDS0"/>
<dbReference type="GO" id="GO:0008033">
    <property type="term" value="P:tRNA processing"/>
    <property type="evidence" value="ECO:0007669"/>
    <property type="project" value="UniProtKB-KW"/>
</dbReference>
<dbReference type="KEGG" id="aten:116299940"/>
<dbReference type="OrthoDB" id="408541at2759"/>
<dbReference type="PANTHER" id="PTHR21392:SF0">
    <property type="entry name" value="TRNA-URIDINE AMINOCARBOXYPROPYLTRANSFERASE 2"/>
    <property type="match status" value="1"/>
</dbReference>
<dbReference type="EC" id="2.5.1.25" evidence="1"/>
<protein>
    <recommendedName>
        <fullName evidence="1">tRNA-uridine aminocarboxypropyltransferase</fullName>
        <ecNumber evidence="1">2.5.1.25</ecNumber>
    </recommendedName>
</protein>
<evidence type="ECO:0000256" key="6">
    <source>
        <dbReference type="ARBA" id="ARBA00048718"/>
    </source>
</evidence>
<feature type="domain" description="DTW" evidence="7">
    <location>
        <begin position="26"/>
        <end position="220"/>
    </location>
</feature>
<evidence type="ECO:0000313" key="8">
    <source>
        <dbReference type="Proteomes" id="UP000515163"/>
    </source>
</evidence>
<dbReference type="PANTHER" id="PTHR21392">
    <property type="entry name" value="TRNA-URIDINE AMINOCARBOXYPROPYLTRANSFERASE 2"/>
    <property type="match status" value="1"/>
</dbReference>
<dbReference type="InterPro" id="IPR039262">
    <property type="entry name" value="DTWD2/TAPT"/>
</dbReference>
<evidence type="ECO:0000256" key="5">
    <source>
        <dbReference type="ARBA" id="ARBA00034489"/>
    </source>
</evidence>
<sequence length="236" mass="27295">MADEGEENEESLVQAFAAFPIEDTEKRPTCKRCKRPTSVCLCSYLPQHLLNIQTTVHILQHPKEESRLLTTVPILEASLQPEKCIIYRENRFHEPDYPELYNVFSQPNSLLLYPGPQAADLKTLDLKRYPEYNLIVLDGTWRQARNIFHCNPILNNIKQVVVEHHNVSEYVIRTQPTNQSLCTVEAVALALEILEDDIHIYKRLINPLKALCQFQLDHGALVHCSKEEKEKELLKE</sequence>
<dbReference type="SMART" id="SM01144">
    <property type="entry name" value="DTW"/>
    <property type="match status" value="1"/>
</dbReference>
<evidence type="ECO:0000256" key="4">
    <source>
        <dbReference type="ARBA" id="ARBA00022694"/>
    </source>
</evidence>
<keyword evidence="2" id="KW-0808">Transferase</keyword>
<feature type="non-terminal residue" evidence="9">
    <location>
        <position position="236"/>
    </location>
</feature>
<organism evidence="8 9">
    <name type="scientific">Actinia tenebrosa</name>
    <name type="common">Australian red waratah sea anemone</name>
    <dbReference type="NCBI Taxonomy" id="6105"/>
    <lineage>
        <taxon>Eukaryota</taxon>
        <taxon>Metazoa</taxon>
        <taxon>Cnidaria</taxon>
        <taxon>Anthozoa</taxon>
        <taxon>Hexacorallia</taxon>
        <taxon>Actiniaria</taxon>
        <taxon>Actiniidae</taxon>
        <taxon>Actinia</taxon>
    </lineage>
</organism>
<dbReference type="Pfam" id="PF03942">
    <property type="entry name" value="DTW"/>
    <property type="match status" value="1"/>
</dbReference>
<evidence type="ECO:0000259" key="7">
    <source>
        <dbReference type="SMART" id="SM01144"/>
    </source>
</evidence>
<dbReference type="Proteomes" id="UP000515163">
    <property type="component" value="Unplaced"/>
</dbReference>
<evidence type="ECO:0000313" key="9">
    <source>
        <dbReference type="RefSeq" id="XP_031564527.1"/>
    </source>
</evidence>
<evidence type="ECO:0000256" key="3">
    <source>
        <dbReference type="ARBA" id="ARBA00022691"/>
    </source>
</evidence>
<dbReference type="InterPro" id="IPR005636">
    <property type="entry name" value="DTW"/>
</dbReference>
<dbReference type="FunCoup" id="A0A6P8IDS0">
    <property type="interactions" value="699"/>
</dbReference>
<accession>A0A6P8IDS0</accession>
<dbReference type="GO" id="GO:0016432">
    <property type="term" value="F:tRNA-uridine aminocarboxypropyltransferase activity"/>
    <property type="evidence" value="ECO:0007669"/>
    <property type="project" value="UniProtKB-EC"/>
</dbReference>
<dbReference type="GeneID" id="116299940"/>
<gene>
    <name evidence="9" type="primary">LOC116299940</name>
</gene>
<evidence type="ECO:0000256" key="1">
    <source>
        <dbReference type="ARBA" id="ARBA00012386"/>
    </source>
</evidence>
<dbReference type="AlphaFoldDB" id="A0A6P8IDS0"/>
<proteinExistence type="inferred from homology"/>
<comment type="similarity">
    <text evidence="5">Belongs to the TDD superfamily. DTWD2 family.</text>
</comment>